<dbReference type="SUPFAM" id="SSF57716">
    <property type="entry name" value="Glucocorticoid receptor-like (DNA-binding domain)"/>
    <property type="match status" value="1"/>
</dbReference>
<evidence type="ECO:0000313" key="9">
    <source>
        <dbReference type="Proteomes" id="UP001460270"/>
    </source>
</evidence>
<keyword evidence="9" id="KW-1185">Reference proteome</keyword>
<accession>A0AAW0N535</accession>
<dbReference type="SMART" id="SM00692">
    <property type="entry name" value="DM3"/>
    <property type="match status" value="1"/>
</dbReference>
<keyword evidence="3" id="KW-0862">Zinc</keyword>
<evidence type="ECO:0000313" key="8">
    <source>
        <dbReference type="EMBL" id="KAK7884695.1"/>
    </source>
</evidence>
<keyword evidence="1" id="KW-0479">Metal-binding</keyword>
<dbReference type="EMBL" id="JBBPFD010000020">
    <property type="protein sequence ID" value="KAK7884695.1"/>
    <property type="molecule type" value="Genomic_DNA"/>
</dbReference>
<feature type="region of interest" description="Disordered" evidence="6">
    <location>
        <begin position="737"/>
        <end position="774"/>
    </location>
</feature>
<keyword evidence="2 5" id="KW-0863">Zinc-finger</keyword>
<dbReference type="Pfam" id="PF05485">
    <property type="entry name" value="THAP"/>
    <property type="match status" value="1"/>
</dbReference>
<evidence type="ECO:0000256" key="2">
    <source>
        <dbReference type="ARBA" id="ARBA00022771"/>
    </source>
</evidence>
<dbReference type="GO" id="GO:0003677">
    <property type="term" value="F:DNA binding"/>
    <property type="evidence" value="ECO:0007669"/>
    <property type="project" value="UniProtKB-UniRule"/>
</dbReference>
<feature type="compositionally biased region" description="Polar residues" evidence="6">
    <location>
        <begin position="164"/>
        <end position="185"/>
    </location>
</feature>
<dbReference type="Proteomes" id="UP001460270">
    <property type="component" value="Unassembled WGS sequence"/>
</dbReference>
<reference evidence="9" key="1">
    <citation type="submission" date="2024-04" db="EMBL/GenBank/DDBJ databases">
        <title>Salinicola lusitanus LLJ914,a marine bacterium isolated from the Okinawa Trough.</title>
        <authorList>
            <person name="Li J."/>
        </authorList>
    </citation>
    <scope>NUCLEOTIDE SEQUENCE [LARGE SCALE GENOMIC DNA]</scope>
</reference>
<proteinExistence type="predicted"/>
<name>A0AAW0N535_9GOBI</name>
<evidence type="ECO:0000256" key="3">
    <source>
        <dbReference type="ARBA" id="ARBA00022833"/>
    </source>
</evidence>
<dbReference type="PANTHER" id="PTHR31751:SF44">
    <property type="entry name" value="SI:CH211-211K8.4-RELATED"/>
    <property type="match status" value="1"/>
</dbReference>
<evidence type="ECO:0000256" key="6">
    <source>
        <dbReference type="SAM" id="MobiDB-lite"/>
    </source>
</evidence>
<evidence type="ECO:0000256" key="1">
    <source>
        <dbReference type="ARBA" id="ARBA00022723"/>
    </source>
</evidence>
<gene>
    <name evidence="8" type="ORF">WMY93_027818</name>
</gene>
<evidence type="ECO:0000259" key="7">
    <source>
        <dbReference type="PROSITE" id="PS50950"/>
    </source>
</evidence>
<feature type="domain" description="THAP-type" evidence="7">
    <location>
        <begin position="67"/>
        <end position="155"/>
    </location>
</feature>
<dbReference type="InterPro" id="IPR006612">
    <property type="entry name" value="THAP_Znf"/>
</dbReference>
<dbReference type="PROSITE" id="PS50950">
    <property type="entry name" value="ZF_THAP"/>
    <property type="match status" value="1"/>
</dbReference>
<dbReference type="GO" id="GO:0008270">
    <property type="term" value="F:zinc ion binding"/>
    <property type="evidence" value="ECO:0007669"/>
    <property type="project" value="UniProtKB-KW"/>
</dbReference>
<evidence type="ECO:0000256" key="4">
    <source>
        <dbReference type="ARBA" id="ARBA00023125"/>
    </source>
</evidence>
<comment type="caution">
    <text evidence="8">The sequence shown here is derived from an EMBL/GenBank/DDBJ whole genome shotgun (WGS) entry which is preliminary data.</text>
</comment>
<dbReference type="PANTHER" id="PTHR31751">
    <property type="entry name" value="SI:CH211-108C17.2-RELATED-RELATED"/>
    <property type="match status" value="1"/>
</dbReference>
<dbReference type="AlphaFoldDB" id="A0AAW0N535"/>
<organism evidence="8 9">
    <name type="scientific">Mugilogobius chulae</name>
    <name type="common">yellowstripe goby</name>
    <dbReference type="NCBI Taxonomy" id="88201"/>
    <lineage>
        <taxon>Eukaryota</taxon>
        <taxon>Metazoa</taxon>
        <taxon>Chordata</taxon>
        <taxon>Craniata</taxon>
        <taxon>Vertebrata</taxon>
        <taxon>Euteleostomi</taxon>
        <taxon>Actinopterygii</taxon>
        <taxon>Neopterygii</taxon>
        <taxon>Teleostei</taxon>
        <taxon>Neoteleostei</taxon>
        <taxon>Acanthomorphata</taxon>
        <taxon>Gobiaria</taxon>
        <taxon>Gobiiformes</taxon>
        <taxon>Gobioidei</taxon>
        <taxon>Gobiidae</taxon>
        <taxon>Gobionellinae</taxon>
        <taxon>Mugilogobius</taxon>
    </lineage>
</organism>
<evidence type="ECO:0000256" key="5">
    <source>
        <dbReference type="PROSITE-ProRule" id="PRU00309"/>
    </source>
</evidence>
<keyword evidence="4 5" id="KW-0238">DNA-binding</keyword>
<protein>
    <recommendedName>
        <fullName evidence="7">THAP-type domain-containing protein</fullName>
    </recommendedName>
</protein>
<dbReference type="SMART" id="SM00980">
    <property type="entry name" value="THAP"/>
    <property type="match status" value="1"/>
</dbReference>
<sequence length="774" mass="86958">MSNSPNLSPSSHTLMNGLQRDLLKRRNQEDLRRSEVSSYDAFDVAGSAAHPPPSPRCPASLRSPPPLRLHCARLAHTVPRLYSKSKLFGMPTEEARLSRWLEFISGNTDKKVPKNVFVCERHFTEDSFENYGHFKAGLTTKQKLRLNKDAVPTIPASRDGDPTPGTSQEAVIQESAPSQPPSTEYTSRSVATRTVSTQLSAGTLKSHTVRSKGVQTKITTKDSCTETDPSWLGLSSTPVKETPGISYRPRKRQRIEMEEIGQPAGPNYEGKKYIVFESRLKELFQTCPVCNCNSNVKKRESGTFVAFTQSCPHCLYHREWESQPVVGSTPVGNLQLSAAVYFSGGSFIKMEKICKAMSLQIHQYSTFRRHSRSFLEPAIYHKWKKDQGLIFEELKGKGKLALGGDMRADSPGHSAKYGSYTLMELQSERILDIQLVQSNEVGGSYHMEKEGLRRCLDLVQASSLEVDYLVTDRHTQVKAYLRERKITQYYDVWHLEKGLSKKLEKLSKVKECELIKKWLPAIKNHIYWVACSSTSGQEKTAKWKSLINHIQNVHTHPDPEFPRCAHPDRVSRDPSKWFQPGTVALYKVEKLLVNKRVLGDVEKLSSDYQTSSLEAFHSVVIRFAPKSVVYPFVGMLCRLYLAGMHFNENAKREQATSRGQPSFKISYPKYRKGKASAKTVKSKPTFGYVSELMHLVFTEVFPDPGRFFDQLNAVPVPEDLSAQFEKAPKEEVIAAHMSRFSRPAGGPGRDGGSPHTAREGLDAPSVSGVQQAQE</sequence>
<feature type="region of interest" description="Disordered" evidence="6">
    <location>
        <begin position="151"/>
        <end position="190"/>
    </location>
</feature>